<dbReference type="EMBL" id="CAXKWB010016073">
    <property type="protein sequence ID" value="CAL4115309.1"/>
    <property type="molecule type" value="Genomic_DNA"/>
</dbReference>
<reference evidence="2 3" key="1">
    <citation type="submission" date="2024-05" db="EMBL/GenBank/DDBJ databases">
        <authorList>
            <person name="Wallberg A."/>
        </authorList>
    </citation>
    <scope>NUCLEOTIDE SEQUENCE [LARGE SCALE GENOMIC DNA]</scope>
</reference>
<dbReference type="CDD" id="cd00104">
    <property type="entry name" value="KAZAL_FS"/>
    <property type="match status" value="1"/>
</dbReference>
<feature type="domain" description="Kazal-like" evidence="1">
    <location>
        <begin position="64"/>
        <end position="126"/>
    </location>
</feature>
<evidence type="ECO:0000259" key="1">
    <source>
        <dbReference type="PROSITE" id="PS51465"/>
    </source>
</evidence>
<dbReference type="AlphaFoldDB" id="A0AAV2R7K0"/>
<accession>A0AAV2R7K0</accession>
<name>A0AAV2R7K0_MEGNR</name>
<dbReference type="InterPro" id="IPR002350">
    <property type="entry name" value="Kazal_dom"/>
</dbReference>
<dbReference type="InterPro" id="IPR036058">
    <property type="entry name" value="Kazal_dom_sf"/>
</dbReference>
<evidence type="ECO:0000313" key="3">
    <source>
        <dbReference type="Proteomes" id="UP001497623"/>
    </source>
</evidence>
<sequence length="176" mass="19383">MALLPSHFFVMSIMKSINSGQYLIFLRISPFIMSRATPVVRPRAWKCEDVRCPNPRTRCVDAGGAQQPSCVDPCQGIGIRLGCPRIYMPICGTDGVVYSNKCYFDAAMCLNRTLDVCVVTSGDCKDQRCATTSKVGLAESSKKDGYASPMPKNYYNDYARSPNERLASTSLNVGKK</sequence>
<proteinExistence type="predicted"/>
<dbReference type="SMART" id="SM00280">
    <property type="entry name" value="KAZAL"/>
    <property type="match status" value="1"/>
</dbReference>
<evidence type="ECO:0000313" key="2">
    <source>
        <dbReference type="EMBL" id="CAL4115309.1"/>
    </source>
</evidence>
<dbReference type="Proteomes" id="UP001497623">
    <property type="component" value="Unassembled WGS sequence"/>
</dbReference>
<organism evidence="2 3">
    <name type="scientific">Meganyctiphanes norvegica</name>
    <name type="common">Northern krill</name>
    <name type="synonym">Thysanopoda norvegica</name>
    <dbReference type="NCBI Taxonomy" id="48144"/>
    <lineage>
        <taxon>Eukaryota</taxon>
        <taxon>Metazoa</taxon>
        <taxon>Ecdysozoa</taxon>
        <taxon>Arthropoda</taxon>
        <taxon>Crustacea</taxon>
        <taxon>Multicrustacea</taxon>
        <taxon>Malacostraca</taxon>
        <taxon>Eumalacostraca</taxon>
        <taxon>Eucarida</taxon>
        <taxon>Euphausiacea</taxon>
        <taxon>Euphausiidae</taxon>
        <taxon>Meganyctiphanes</taxon>
    </lineage>
</organism>
<dbReference type="Gene3D" id="3.30.60.30">
    <property type="match status" value="1"/>
</dbReference>
<dbReference type="PROSITE" id="PS51465">
    <property type="entry name" value="KAZAL_2"/>
    <property type="match status" value="1"/>
</dbReference>
<gene>
    <name evidence="2" type="ORF">MNOR_LOCUS20628</name>
</gene>
<dbReference type="Pfam" id="PF00050">
    <property type="entry name" value="Kazal_1"/>
    <property type="match status" value="1"/>
</dbReference>
<keyword evidence="3" id="KW-1185">Reference proteome</keyword>
<comment type="caution">
    <text evidence="2">The sequence shown here is derived from an EMBL/GenBank/DDBJ whole genome shotgun (WGS) entry which is preliminary data.</text>
</comment>
<protein>
    <recommendedName>
        <fullName evidence="1">Kazal-like domain-containing protein</fullName>
    </recommendedName>
</protein>
<dbReference type="SUPFAM" id="SSF100895">
    <property type="entry name" value="Kazal-type serine protease inhibitors"/>
    <property type="match status" value="1"/>
</dbReference>
<feature type="non-terminal residue" evidence="2">
    <location>
        <position position="176"/>
    </location>
</feature>